<evidence type="ECO:0000313" key="2">
    <source>
        <dbReference type="EMBL" id="KEZ53586.1"/>
    </source>
</evidence>
<evidence type="ECO:0000313" key="3">
    <source>
        <dbReference type="Proteomes" id="UP000028549"/>
    </source>
</evidence>
<dbReference type="PROSITE" id="PS51819">
    <property type="entry name" value="VOC"/>
    <property type="match status" value="1"/>
</dbReference>
<protein>
    <recommendedName>
        <fullName evidence="1">VOC domain-containing protein</fullName>
    </recommendedName>
</protein>
<gene>
    <name evidence="2" type="ORF">GS18_0200935</name>
</gene>
<dbReference type="InterPro" id="IPR037523">
    <property type="entry name" value="VOC_core"/>
</dbReference>
<dbReference type="STRING" id="246786.GS18_0200935"/>
<dbReference type="SUPFAM" id="SSF54593">
    <property type="entry name" value="Glyoxalase/Bleomycin resistance protein/Dihydroxybiphenyl dioxygenase"/>
    <property type="match status" value="1"/>
</dbReference>
<dbReference type="EMBL" id="JNVC02000001">
    <property type="protein sequence ID" value="KEZ53586.1"/>
    <property type="molecule type" value="Genomic_DNA"/>
</dbReference>
<dbReference type="InterPro" id="IPR029068">
    <property type="entry name" value="Glyas_Bleomycin-R_OHBP_Dase"/>
</dbReference>
<keyword evidence="3" id="KW-1185">Reference proteome</keyword>
<reference evidence="2 3" key="1">
    <citation type="journal article" date="2005" name="Int. J. Syst. Evol. Microbiol.">
        <title>Bacillus cibi sp. nov., isolated from jeotgal, a traditional Korean fermented seafood.</title>
        <authorList>
            <person name="Yoon J.H."/>
            <person name="Lee C.H."/>
            <person name="Oh T.K."/>
        </authorList>
    </citation>
    <scope>NUCLEOTIDE SEQUENCE [LARGE SCALE GENOMIC DNA]</scope>
    <source>
        <strain evidence="2 3">DSM 16189</strain>
    </source>
</reference>
<dbReference type="Proteomes" id="UP000028549">
    <property type="component" value="Unassembled WGS sequence"/>
</dbReference>
<organism evidence="2 3">
    <name type="scientific">Metabacillus indicus</name>
    <name type="common">Bacillus indicus</name>
    <dbReference type="NCBI Taxonomy" id="246786"/>
    <lineage>
        <taxon>Bacteria</taxon>
        <taxon>Bacillati</taxon>
        <taxon>Bacillota</taxon>
        <taxon>Bacilli</taxon>
        <taxon>Bacillales</taxon>
        <taxon>Bacillaceae</taxon>
        <taxon>Metabacillus</taxon>
    </lineage>
</organism>
<name>A0A084H1X4_METID</name>
<dbReference type="AlphaFoldDB" id="A0A084H1X4"/>
<dbReference type="Pfam" id="PF18029">
    <property type="entry name" value="Glyoxalase_6"/>
    <property type="match status" value="1"/>
</dbReference>
<evidence type="ECO:0000259" key="1">
    <source>
        <dbReference type="PROSITE" id="PS51819"/>
    </source>
</evidence>
<dbReference type="InterPro" id="IPR052164">
    <property type="entry name" value="Anthracycline_SecMetBiosynth"/>
</dbReference>
<accession>A0A084H1X4</accession>
<dbReference type="RefSeq" id="WP_029565212.1">
    <property type="nucleotide sequence ID" value="NZ_JNVC02000001.1"/>
</dbReference>
<dbReference type="InterPro" id="IPR041581">
    <property type="entry name" value="Glyoxalase_6"/>
</dbReference>
<feature type="domain" description="VOC" evidence="1">
    <location>
        <begin position="3"/>
        <end position="114"/>
    </location>
</feature>
<dbReference type="Gene3D" id="3.10.180.10">
    <property type="entry name" value="2,3-Dihydroxybiphenyl 1,2-Dioxygenase, domain 1"/>
    <property type="match status" value="1"/>
</dbReference>
<proteinExistence type="predicted"/>
<dbReference type="PANTHER" id="PTHR33993">
    <property type="entry name" value="GLYOXALASE-RELATED"/>
    <property type="match status" value="1"/>
</dbReference>
<comment type="caution">
    <text evidence="2">The sequence shown here is derived from an EMBL/GenBank/DDBJ whole genome shotgun (WGS) entry which is preliminary data.</text>
</comment>
<dbReference type="OrthoDB" id="9804235at2"/>
<sequence length="117" mass="12813">MGKVVGFELSSKHPEKAAAFYEAVFGWETGEPVWDYREVKTGQGAAEITGGISKGPEDFPHGTRIQIEVDSIDQTLAAAKRNGAVIVREKMEFEDFYLAYATDPAGIGFGLIERKKS</sequence>